<keyword evidence="7" id="KW-0175">Coiled coil</keyword>
<dbReference type="SUPFAM" id="SSF55874">
    <property type="entry name" value="ATPase domain of HSP90 chaperone/DNA topoisomerase II/histidine kinase"/>
    <property type="match status" value="1"/>
</dbReference>
<feature type="domain" description="Histidine kinase" evidence="8">
    <location>
        <begin position="359"/>
        <end position="576"/>
    </location>
</feature>
<dbReference type="AlphaFoldDB" id="A0A1R1ICF3"/>
<dbReference type="Pfam" id="PF02518">
    <property type="entry name" value="HATPase_c"/>
    <property type="match status" value="1"/>
</dbReference>
<evidence type="ECO:0000256" key="4">
    <source>
        <dbReference type="ARBA" id="ARBA00022679"/>
    </source>
</evidence>
<feature type="coiled-coil region" evidence="7">
    <location>
        <begin position="311"/>
        <end position="345"/>
    </location>
</feature>
<evidence type="ECO:0000259" key="8">
    <source>
        <dbReference type="PROSITE" id="PS50109"/>
    </source>
</evidence>
<dbReference type="Gene3D" id="1.10.287.130">
    <property type="match status" value="1"/>
</dbReference>
<dbReference type="EMBL" id="MTHD01000001">
    <property type="protein sequence ID" value="OMG56411.1"/>
    <property type="molecule type" value="Genomic_DNA"/>
</dbReference>
<evidence type="ECO:0000256" key="5">
    <source>
        <dbReference type="ARBA" id="ARBA00022777"/>
    </source>
</evidence>
<dbReference type="PANTHER" id="PTHR43711:SF31">
    <property type="entry name" value="HISTIDINE KINASE"/>
    <property type="match status" value="1"/>
</dbReference>
<keyword evidence="10" id="KW-1185">Reference proteome</keyword>
<dbReference type="PANTHER" id="PTHR43711">
    <property type="entry name" value="TWO-COMPONENT HISTIDINE KINASE"/>
    <property type="match status" value="1"/>
</dbReference>
<dbReference type="InterPro" id="IPR005467">
    <property type="entry name" value="His_kinase_dom"/>
</dbReference>
<dbReference type="InterPro" id="IPR036097">
    <property type="entry name" value="HisK_dim/P_sf"/>
</dbReference>
<organism evidence="9 10">
    <name type="scientific">Azonexus hydrophilus</name>
    <dbReference type="NCBI Taxonomy" id="418702"/>
    <lineage>
        <taxon>Bacteria</taxon>
        <taxon>Pseudomonadati</taxon>
        <taxon>Pseudomonadota</taxon>
        <taxon>Betaproteobacteria</taxon>
        <taxon>Rhodocyclales</taxon>
        <taxon>Azonexaceae</taxon>
        <taxon>Azonexus</taxon>
    </lineage>
</organism>
<keyword evidence="5" id="KW-0418">Kinase</keyword>
<evidence type="ECO:0000256" key="7">
    <source>
        <dbReference type="SAM" id="Coils"/>
    </source>
</evidence>
<dbReference type="Proteomes" id="UP000187526">
    <property type="component" value="Unassembled WGS sequence"/>
</dbReference>
<keyword evidence="3" id="KW-0597">Phosphoprotein</keyword>
<protein>
    <recommendedName>
        <fullName evidence="2">histidine kinase</fullName>
        <ecNumber evidence="2">2.7.13.3</ecNumber>
    </recommendedName>
</protein>
<dbReference type="PRINTS" id="PR00344">
    <property type="entry name" value="BCTRLSENSOR"/>
</dbReference>
<evidence type="ECO:0000256" key="3">
    <source>
        <dbReference type="ARBA" id="ARBA00022553"/>
    </source>
</evidence>
<dbReference type="RefSeq" id="WP_076091540.1">
    <property type="nucleotide sequence ID" value="NZ_MTHD01000001.1"/>
</dbReference>
<evidence type="ECO:0000313" key="9">
    <source>
        <dbReference type="EMBL" id="OMG56411.1"/>
    </source>
</evidence>
<evidence type="ECO:0000313" key="10">
    <source>
        <dbReference type="Proteomes" id="UP000187526"/>
    </source>
</evidence>
<accession>A0A1R1ICF3</accession>
<dbReference type="InterPro" id="IPR036890">
    <property type="entry name" value="HATPase_C_sf"/>
</dbReference>
<gene>
    <name evidence="9" type="ORF">BJN45_01995</name>
</gene>
<dbReference type="InterPro" id="IPR050736">
    <property type="entry name" value="Sensor_HK_Regulatory"/>
</dbReference>
<dbReference type="CDD" id="cd00082">
    <property type="entry name" value="HisKA"/>
    <property type="match status" value="1"/>
</dbReference>
<dbReference type="Pfam" id="PF00512">
    <property type="entry name" value="HisKA"/>
    <property type="match status" value="1"/>
</dbReference>
<dbReference type="STRING" id="418702.BJN45_01995"/>
<evidence type="ECO:0000256" key="2">
    <source>
        <dbReference type="ARBA" id="ARBA00012438"/>
    </source>
</evidence>
<keyword evidence="6" id="KW-0902">Two-component regulatory system</keyword>
<dbReference type="SMART" id="SM00387">
    <property type="entry name" value="HATPase_c"/>
    <property type="match status" value="1"/>
</dbReference>
<keyword evidence="4" id="KW-0808">Transferase</keyword>
<dbReference type="InterPro" id="IPR004358">
    <property type="entry name" value="Sig_transdc_His_kin-like_C"/>
</dbReference>
<dbReference type="SUPFAM" id="SSF47384">
    <property type="entry name" value="Homodimeric domain of signal transducing histidine kinase"/>
    <property type="match status" value="1"/>
</dbReference>
<dbReference type="GO" id="GO:0000155">
    <property type="term" value="F:phosphorelay sensor kinase activity"/>
    <property type="evidence" value="ECO:0007669"/>
    <property type="project" value="InterPro"/>
</dbReference>
<reference evidence="9 10" key="1">
    <citation type="submission" date="2016-10" db="EMBL/GenBank/DDBJ databases">
        <title>Alkaliphiles isolated from bioreactors.</title>
        <authorList>
            <person name="Salah Z."/>
            <person name="Rout S.P."/>
            <person name="Humphreys P.N."/>
        </authorList>
    </citation>
    <scope>NUCLEOTIDE SEQUENCE [LARGE SCALE GENOMIC DNA]</scope>
    <source>
        <strain evidence="9 10">ZS02</strain>
    </source>
</reference>
<dbReference type="PROSITE" id="PS50109">
    <property type="entry name" value="HIS_KIN"/>
    <property type="match status" value="1"/>
</dbReference>
<evidence type="ECO:0000256" key="6">
    <source>
        <dbReference type="ARBA" id="ARBA00023012"/>
    </source>
</evidence>
<dbReference type="EC" id="2.7.13.3" evidence="2"/>
<dbReference type="CDD" id="cd00075">
    <property type="entry name" value="HATPase"/>
    <property type="match status" value="1"/>
</dbReference>
<dbReference type="CDD" id="cd12914">
    <property type="entry name" value="PDC1_DGC_like"/>
    <property type="match status" value="1"/>
</dbReference>
<sequence length="693" mass="76155">MLTRKPEKLALIVALAGTLTVLLVFLTDLTLSYQRDIDSGEKRLQQFTVMMAEHTARSFEAVDVLVKEVATDLSSNRIDWPEWESVRGWEYIAQRHSRAMPQLRDLIVFDEQGNQRFISTYFPPPPINVRDRPYFITLENGALWSTFGPYVGRNSGRYTYAIAHRINGPEKRFAGAAFAAIEPAYMQDFCWANRLSDNFDAVLTNLRGEVIASCRPADLSTHSGILGRPAGDILFGGRPAGRIPETGLARGNGLLISTSPVPGFSDLRLVAIMPTESVLTNWYNRLFEIGTLGAMLSALLFFGALLVRRQVGELRAMAEALAESRDQLEDRIDTATAALAAEKDAAERANAAKSRFLAAASHDLRQPLHALSLFTTDLLRQASAGRLREVPRIAEQISASTQTLGEMLNALLDISRLDIDGVRADIQAFPLDAVFRHLHDAFHRQADAQQLRLRFHPTRLYLRTDPRLLERMIGNLISNALRYTPAGGSVLVGARLQGDKVRIEVRDSGIGIAREYRTAVFAEFFQVANVAREHDGGLGLGLSIVERLAKGLDIQVTLASQIGNGTRFGLLVAREKSIASSSQRQKASVGLVHLIGNSAELAACRELITSWHYETSSGDRQSVERLRSDTIVICDADSIPDIDPEMALIVLGSNPATAAPRGTHTLTLPLRPARLRALLRASSSRNPAAAQTV</sequence>
<name>A0A1R1ICF3_9RHOO</name>
<proteinExistence type="predicted"/>
<dbReference type="InterPro" id="IPR003594">
    <property type="entry name" value="HATPase_dom"/>
</dbReference>
<dbReference type="InterPro" id="IPR003661">
    <property type="entry name" value="HisK_dim/P_dom"/>
</dbReference>
<comment type="catalytic activity">
    <reaction evidence="1">
        <text>ATP + protein L-histidine = ADP + protein N-phospho-L-histidine.</text>
        <dbReference type="EC" id="2.7.13.3"/>
    </reaction>
</comment>
<dbReference type="OrthoDB" id="9810730at2"/>
<comment type="caution">
    <text evidence="9">The sequence shown here is derived from an EMBL/GenBank/DDBJ whole genome shotgun (WGS) entry which is preliminary data.</text>
</comment>
<dbReference type="SMART" id="SM00388">
    <property type="entry name" value="HisKA"/>
    <property type="match status" value="1"/>
</dbReference>
<evidence type="ECO:0000256" key="1">
    <source>
        <dbReference type="ARBA" id="ARBA00000085"/>
    </source>
</evidence>
<dbReference type="Gene3D" id="3.30.450.20">
    <property type="entry name" value="PAS domain"/>
    <property type="match status" value="1"/>
</dbReference>
<dbReference type="Gene3D" id="3.30.565.10">
    <property type="entry name" value="Histidine kinase-like ATPase, C-terminal domain"/>
    <property type="match status" value="1"/>
</dbReference>